<comment type="subcellular location">
    <subcellularLocation>
        <location evidence="1">Nucleus</location>
    </subcellularLocation>
</comment>
<dbReference type="PANTHER" id="PTHR31190">
    <property type="entry name" value="DNA-BINDING DOMAIN"/>
    <property type="match status" value="1"/>
</dbReference>
<evidence type="ECO:0000256" key="3">
    <source>
        <dbReference type="ARBA" id="ARBA00023125"/>
    </source>
</evidence>
<dbReference type="PROSITE" id="PS51032">
    <property type="entry name" value="AP2_ERF"/>
    <property type="match status" value="1"/>
</dbReference>
<dbReference type="Proteomes" id="UP000317650">
    <property type="component" value="Chromosome 9"/>
</dbReference>
<sequence length="240" mass="25782">MRSKGEAIYWEGEKWAWGWWERASFAEKFGSFGRRRGGGGGAIISDFVDGGDLKPGDTLYTHHGKTTEETPSLPVNLLHDFGAGEECEDTKTRAAGPGDRRRKTLYRGIRLRPWGKWAAEIRYPRKGARVWLGMYGTEEEAARASDAAAREIRGSKAKLNFPDTGKFAAAAAAAAGRGVAAAEEESSASCSASLEEGLREQISSLEALLGLEVEESAVAPAPKEGGGMGGVDLSDDLRFI</sequence>
<dbReference type="SMART" id="SM00380">
    <property type="entry name" value="AP2"/>
    <property type="match status" value="1"/>
</dbReference>
<accession>A0A4S8IGM3</accession>
<dbReference type="FunFam" id="3.30.730.10:FF:000001">
    <property type="entry name" value="Ethylene-responsive transcription factor 2"/>
    <property type="match status" value="1"/>
</dbReference>
<reference evidence="7 8" key="1">
    <citation type="journal article" date="2019" name="Nat. Plants">
        <title>Genome sequencing of Musa balbisiana reveals subgenome evolution and function divergence in polyploid bananas.</title>
        <authorList>
            <person name="Yao X."/>
        </authorList>
    </citation>
    <scope>NUCLEOTIDE SEQUENCE [LARGE SCALE GENOMIC DNA]</scope>
    <source>
        <strain evidence="8">cv. DH-PKW</strain>
        <tissue evidence="7">Leaves</tissue>
    </source>
</reference>
<keyword evidence="4" id="KW-0804">Transcription</keyword>
<dbReference type="InterPro" id="IPR001471">
    <property type="entry name" value="AP2/ERF_dom"/>
</dbReference>
<evidence type="ECO:0000259" key="6">
    <source>
        <dbReference type="PROSITE" id="PS51032"/>
    </source>
</evidence>
<dbReference type="SUPFAM" id="SSF54171">
    <property type="entry name" value="DNA-binding domain"/>
    <property type="match status" value="1"/>
</dbReference>
<dbReference type="STRING" id="52838.A0A4S8IGM3"/>
<dbReference type="Gene3D" id="3.30.730.10">
    <property type="entry name" value="AP2/ERF domain"/>
    <property type="match status" value="1"/>
</dbReference>
<comment type="caution">
    <text evidence="7">The sequence shown here is derived from an EMBL/GenBank/DDBJ whole genome shotgun (WGS) entry which is preliminary data.</text>
</comment>
<gene>
    <name evidence="7" type="ORF">C4D60_Mb09t15010</name>
</gene>
<evidence type="ECO:0000256" key="2">
    <source>
        <dbReference type="ARBA" id="ARBA00023015"/>
    </source>
</evidence>
<evidence type="ECO:0000313" key="7">
    <source>
        <dbReference type="EMBL" id="THU47393.1"/>
    </source>
</evidence>
<dbReference type="CDD" id="cd00018">
    <property type="entry name" value="AP2"/>
    <property type="match status" value="1"/>
</dbReference>
<organism evidence="7 8">
    <name type="scientific">Musa balbisiana</name>
    <name type="common">Banana</name>
    <dbReference type="NCBI Taxonomy" id="52838"/>
    <lineage>
        <taxon>Eukaryota</taxon>
        <taxon>Viridiplantae</taxon>
        <taxon>Streptophyta</taxon>
        <taxon>Embryophyta</taxon>
        <taxon>Tracheophyta</taxon>
        <taxon>Spermatophyta</taxon>
        <taxon>Magnoliopsida</taxon>
        <taxon>Liliopsida</taxon>
        <taxon>Zingiberales</taxon>
        <taxon>Musaceae</taxon>
        <taxon>Musa</taxon>
    </lineage>
</organism>
<dbReference type="GO" id="GO:0005634">
    <property type="term" value="C:nucleus"/>
    <property type="evidence" value="ECO:0007669"/>
    <property type="project" value="UniProtKB-SubCell"/>
</dbReference>
<dbReference type="GO" id="GO:0003700">
    <property type="term" value="F:DNA-binding transcription factor activity"/>
    <property type="evidence" value="ECO:0007669"/>
    <property type="project" value="InterPro"/>
</dbReference>
<dbReference type="AlphaFoldDB" id="A0A4S8IGM3"/>
<evidence type="ECO:0000256" key="1">
    <source>
        <dbReference type="ARBA" id="ARBA00004123"/>
    </source>
</evidence>
<evidence type="ECO:0000256" key="4">
    <source>
        <dbReference type="ARBA" id="ARBA00023163"/>
    </source>
</evidence>
<dbReference type="InterPro" id="IPR016177">
    <property type="entry name" value="DNA-bd_dom_sf"/>
</dbReference>
<keyword evidence="3" id="KW-0238">DNA-binding</keyword>
<dbReference type="PRINTS" id="PR00367">
    <property type="entry name" value="ETHRSPELEMNT"/>
</dbReference>
<keyword evidence="5" id="KW-0539">Nucleus</keyword>
<dbReference type="InterPro" id="IPR044808">
    <property type="entry name" value="ERF_plant"/>
</dbReference>
<dbReference type="GO" id="GO:0009873">
    <property type="term" value="P:ethylene-activated signaling pathway"/>
    <property type="evidence" value="ECO:0007669"/>
    <property type="project" value="InterPro"/>
</dbReference>
<dbReference type="GO" id="GO:0003677">
    <property type="term" value="F:DNA binding"/>
    <property type="evidence" value="ECO:0007669"/>
    <property type="project" value="UniProtKB-KW"/>
</dbReference>
<evidence type="ECO:0000256" key="5">
    <source>
        <dbReference type="ARBA" id="ARBA00023242"/>
    </source>
</evidence>
<protein>
    <recommendedName>
        <fullName evidence="6">AP2/ERF domain-containing protein</fullName>
    </recommendedName>
</protein>
<name>A0A4S8IGM3_MUSBA</name>
<keyword evidence="2" id="KW-0805">Transcription regulation</keyword>
<dbReference type="Pfam" id="PF00847">
    <property type="entry name" value="AP2"/>
    <property type="match status" value="1"/>
</dbReference>
<dbReference type="InterPro" id="IPR036955">
    <property type="entry name" value="AP2/ERF_dom_sf"/>
</dbReference>
<proteinExistence type="predicted"/>
<dbReference type="EMBL" id="PYDT01000010">
    <property type="protein sequence ID" value="THU47393.1"/>
    <property type="molecule type" value="Genomic_DNA"/>
</dbReference>
<evidence type="ECO:0000313" key="8">
    <source>
        <dbReference type="Proteomes" id="UP000317650"/>
    </source>
</evidence>
<feature type="domain" description="AP2/ERF" evidence="6">
    <location>
        <begin position="105"/>
        <end position="162"/>
    </location>
</feature>
<keyword evidence="8" id="KW-1185">Reference proteome</keyword>
<dbReference type="PANTHER" id="PTHR31190:SF487">
    <property type="entry name" value="OS05G0361700 PROTEIN"/>
    <property type="match status" value="1"/>
</dbReference>